<feature type="domain" description="RapA2 cadherin-like" evidence="2">
    <location>
        <begin position="442"/>
        <end position="535"/>
    </location>
</feature>
<reference evidence="4" key="1">
    <citation type="submission" date="2021-06" db="EMBL/GenBank/DDBJ databases">
        <title>50 bacteria genomes isolated from Dapeng, Shenzhen, China.</title>
        <authorList>
            <person name="Zheng W."/>
            <person name="Yu S."/>
            <person name="Huang Y."/>
        </authorList>
    </citation>
    <scope>NUCLEOTIDE SEQUENCE</scope>
    <source>
        <strain evidence="4">DP4N28-2</strain>
    </source>
</reference>
<accession>A0A9Q3RY75</accession>
<dbReference type="InterPro" id="IPR040853">
    <property type="entry name" value="RapA2_cadherin-like"/>
</dbReference>
<dbReference type="InterPro" id="IPR019959">
    <property type="entry name" value="T1SS-143_rpt-cont_dom"/>
</dbReference>
<dbReference type="InterPro" id="IPR010221">
    <property type="entry name" value="VCBS_dom"/>
</dbReference>
<dbReference type="RefSeq" id="WP_222404036.1">
    <property type="nucleotide sequence ID" value="NZ_JAHVKP010000001.1"/>
</dbReference>
<name>A0A9Q3RY75_9SPHN</name>
<evidence type="ECO:0000259" key="3">
    <source>
        <dbReference type="Pfam" id="PF19116"/>
    </source>
</evidence>
<dbReference type="Pfam" id="PF19116">
    <property type="entry name" value="DUF5801"/>
    <property type="match status" value="1"/>
</dbReference>
<feature type="region of interest" description="Disordered" evidence="1">
    <location>
        <begin position="594"/>
        <end position="618"/>
    </location>
</feature>
<protein>
    <submittedName>
        <fullName evidence="4">VCBS domain-containing protein</fullName>
    </submittedName>
</protein>
<dbReference type="Gene3D" id="2.60.40.10">
    <property type="entry name" value="Immunoglobulins"/>
    <property type="match status" value="1"/>
</dbReference>
<dbReference type="InterPro" id="IPR043824">
    <property type="entry name" value="DUF5801"/>
</dbReference>
<dbReference type="Proteomes" id="UP000824927">
    <property type="component" value="Unassembled WGS sequence"/>
</dbReference>
<dbReference type="InterPro" id="IPR013783">
    <property type="entry name" value="Ig-like_fold"/>
</dbReference>
<organism evidence="4 5">
    <name type="scientific">Qipengyuania aquimaris</name>
    <dbReference type="NCBI Taxonomy" id="255984"/>
    <lineage>
        <taxon>Bacteria</taxon>
        <taxon>Pseudomonadati</taxon>
        <taxon>Pseudomonadota</taxon>
        <taxon>Alphaproteobacteria</taxon>
        <taxon>Sphingomonadales</taxon>
        <taxon>Erythrobacteraceae</taxon>
        <taxon>Qipengyuania</taxon>
    </lineage>
</organism>
<evidence type="ECO:0000313" key="5">
    <source>
        <dbReference type="Proteomes" id="UP000824927"/>
    </source>
</evidence>
<feature type="domain" description="DUF5801" evidence="3">
    <location>
        <begin position="49"/>
        <end position="174"/>
    </location>
</feature>
<sequence>ANGVLSISGTATITDGDGDTAEETVLLDLGGNIRFADDGPSVSANDTVLLDDDALSGGNAGGTGDDADSANTTGTIGLDFGADGAGTVAFSTSGAPAGFQYVTSGDDILIQQDQGSGFVTVITVTLDPTTGDYTVTHNLPVLHADGNDENNQAFTLSYTVTDGDGDTATGSLSIDVDDDTPVALDADSTGTVDEDGLGGIAGGDGDVAGEATVATGSVTSLFSAGADTPLTFGLDSASVVSYLESLGLQSDGADLEYGVANGTITASVPGATIFTFTLASDGSWEFELLGPLDHPTANTEDDLVIDFGPLVQATDADGDTVDAIGSVLVTIDDDTPVADLDIASISEDTPSVGGNVISDDAFGGDGQGDPAVIAVTGAGGRAGVVGGTTTGALGTLTLNGDGTYTYTLDTAAAQYLDDGERFFDSFTYTIVDDDGDTSTTKLVIVINGANDAPEASDDTNWVLDVVVGADPSTSGNVLDDLDHPGAPSGSFADAADNDVDGDNLTITGVTGGSVGASLAGNYGAIVINADGTYTYTLDAENAVVDALNDGETLTDTFTYTVSDGTATDTATVTVTIFGVNDPVVVTSTEVSVSEEGLAGGNPDNDPISPSGVDTTDSATTSGAIGIADPDNTTFTVTLATPSTPGLTSNGETIVWSLNADENVLTGSTSAGSIIVVAIDDNGEFDVTLNGPVDHPDTTSEDNLFIDIGVSVSDGASTTSLATGIRVYVEDDSPIIGELTPDSVTVANAKNATGTGTFDYSPGGDGHGEFQITYTGDPIDGLTYTLEQLDSDNDGQNDGAILTASANGTDVYTLEVDVDGNYSYTLLAPDTGTTESISLLNLSAGGPSFRELEDNPSTPVNENGRIEFDSNGVNGVNASSAGFGVDNQWVDTGEFFTMEFHDPGNLGVNDAPQTDADILSGVTLFAQQVRGGASTFQWTTTRYNDDGTVAETQTGTIVISGSGPIVIPTTIEFSELKMENLSGGDVRFQAKVIVEHNVLPQDVLLDFEISATDTDGDVTSVSSLSVFVDADLTLAAPVALKGDKVAQSDVLDVSLAGSSEGTGRSTETVTSYEGERMLARASEWTAIAASAAAFAMPTIEAAFAQEYGGTASPGNHMVNFEFAAASMIEAPQLPEAYAEHFGGRVEIDAMEGQDIAMAHILDDAGAFTGSRIEESMGLDLNAVDYADPAEVFAGVPSAFEGIALGDTGSAMEALLMLEANVPQDAAGSLVEGGSALEEAVAELHAEAQIDAVVAHFAANDIGSDESGMLTVPVEGLLDGMVGNGNPFHAVGIVQTDQTDEAALLAATA</sequence>
<dbReference type="Pfam" id="PF17803">
    <property type="entry name" value="Cadherin_4"/>
    <property type="match status" value="2"/>
</dbReference>
<dbReference type="NCBIfam" id="TIGR03660">
    <property type="entry name" value="T1SS_rpt_143"/>
    <property type="match status" value="1"/>
</dbReference>
<comment type="caution">
    <text evidence="4">The sequence shown here is derived from an EMBL/GenBank/DDBJ whole genome shotgun (WGS) entry which is preliminary data.</text>
</comment>
<feature type="domain" description="RapA2 cadherin-like" evidence="2">
    <location>
        <begin position="327"/>
        <end position="406"/>
    </location>
</feature>
<dbReference type="EMBL" id="JAHVKP010000001">
    <property type="protein sequence ID" value="MBY6216719.1"/>
    <property type="molecule type" value="Genomic_DNA"/>
</dbReference>
<dbReference type="NCBIfam" id="TIGR01965">
    <property type="entry name" value="VCBS_repeat"/>
    <property type="match status" value="2"/>
</dbReference>
<evidence type="ECO:0000256" key="1">
    <source>
        <dbReference type="SAM" id="MobiDB-lite"/>
    </source>
</evidence>
<feature type="non-terminal residue" evidence="4">
    <location>
        <position position="1"/>
    </location>
</feature>
<proteinExistence type="predicted"/>
<gene>
    <name evidence="4" type="ORF">KUV31_00005</name>
</gene>
<evidence type="ECO:0000313" key="4">
    <source>
        <dbReference type="EMBL" id="MBY6216719.1"/>
    </source>
</evidence>
<evidence type="ECO:0000259" key="2">
    <source>
        <dbReference type="Pfam" id="PF17803"/>
    </source>
</evidence>